<evidence type="ECO:0000313" key="1">
    <source>
        <dbReference type="EMBL" id="TYS56363.1"/>
    </source>
</evidence>
<comment type="caution">
    <text evidence="1">The sequence shown here is derived from an EMBL/GenBank/DDBJ whole genome shotgun (WGS) entry which is preliminary data.</text>
</comment>
<evidence type="ECO:0000313" key="2">
    <source>
        <dbReference type="Proteomes" id="UP000322997"/>
    </source>
</evidence>
<proteinExistence type="predicted"/>
<reference evidence="1 2" key="1">
    <citation type="submission" date="2019-08" db="EMBL/GenBank/DDBJ databases">
        <title>Bacillus genomes from the desert of Cuatro Cienegas, Coahuila.</title>
        <authorList>
            <person name="Olmedo-Alvarez G."/>
        </authorList>
    </citation>
    <scope>NUCLEOTIDE SEQUENCE [LARGE SCALE GENOMIC DNA]</scope>
    <source>
        <strain evidence="1 2">CH108_3D</strain>
    </source>
</reference>
<gene>
    <name evidence="1" type="ORF">FZC83_01975</name>
</gene>
<accession>A0A5D4RY98</accession>
<dbReference type="Proteomes" id="UP000322997">
    <property type="component" value="Unassembled WGS sequence"/>
</dbReference>
<dbReference type="RefSeq" id="WP_148984397.1">
    <property type="nucleotide sequence ID" value="NZ_JBNILK010000001.1"/>
</dbReference>
<name>A0A5D4RY98_9BACI</name>
<protein>
    <submittedName>
        <fullName evidence="1">Uncharacterized protein</fullName>
    </submittedName>
</protein>
<dbReference type="EMBL" id="VTEQ01000001">
    <property type="protein sequence ID" value="TYS56363.1"/>
    <property type="molecule type" value="Genomic_DNA"/>
</dbReference>
<organism evidence="1 2">
    <name type="scientific">Rossellomorea marisflavi</name>
    <dbReference type="NCBI Taxonomy" id="189381"/>
    <lineage>
        <taxon>Bacteria</taxon>
        <taxon>Bacillati</taxon>
        <taxon>Bacillota</taxon>
        <taxon>Bacilli</taxon>
        <taxon>Bacillales</taxon>
        <taxon>Bacillaceae</taxon>
        <taxon>Rossellomorea</taxon>
    </lineage>
</organism>
<sequence>MDFKKLYSGMRSEEHVVCHFIDDLCGELDMGTIDQKYLTAGIDDYWIEQLTMDNGDVYNCYIHLKKANDFKDRAYVCIAEKQ</sequence>
<dbReference type="AlphaFoldDB" id="A0A5D4RY98"/>